<evidence type="ECO:0000256" key="1">
    <source>
        <dbReference type="ARBA" id="ARBA00000451"/>
    </source>
</evidence>
<evidence type="ECO:0000313" key="7">
    <source>
        <dbReference type="EMBL" id="GMH50638.1"/>
    </source>
</evidence>
<evidence type="ECO:0000256" key="4">
    <source>
        <dbReference type="ARBA" id="ARBA00022829"/>
    </source>
</evidence>
<keyword evidence="4" id="KW-0159">Chromosome partition</keyword>
<dbReference type="GO" id="GO:0072686">
    <property type="term" value="C:mitotic spindle"/>
    <property type="evidence" value="ECO:0007669"/>
    <property type="project" value="TreeGrafter"/>
</dbReference>
<proteinExistence type="predicted"/>
<dbReference type="InterPro" id="IPR030397">
    <property type="entry name" value="SEPARIN_core_dom"/>
</dbReference>
<protein>
    <recommendedName>
        <fullName evidence="2">separase</fullName>
        <ecNumber evidence="2">3.4.22.49</ecNumber>
    </recommendedName>
</protein>
<dbReference type="Pfam" id="PF03568">
    <property type="entry name" value="Separin_C"/>
    <property type="match status" value="1"/>
</dbReference>
<reference evidence="7" key="1">
    <citation type="submission" date="2022-07" db="EMBL/GenBank/DDBJ databases">
        <title>Genome analysis of Parmales, a sister group of diatoms, reveals the evolutionary specialization of diatoms from phago-mixotrophs to photoautotrophs.</title>
        <authorList>
            <person name="Ban H."/>
            <person name="Sato S."/>
            <person name="Yoshikawa S."/>
            <person name="Kazumasa Y."/>
            <person name="Nakamura Y."/>
            <person name="Ichinomiya M."/>
            <person name="Saitoh K."/>
            <person name="Sato N."/>
            <person name="Blanc-Mathieu R."/>
            <person name="Endo H."/>
            <person name="Kuwata A."/>
            <person name="Ogata H."/>
        </authorList>
    </citation>
    <scope>NUCLEOTIDE SEQUENCE</scope>
</reference>
<feature type="compositionally biased region" description="Polar residues" evidence="5">
    <location>
        <begin position="61"/>
        <end position="73"/>
    </location>
</feature>
<keyword evidence="8" id="KW-1185">Reference proteome</keyword>
<dbReference type="PANTHER" id="PTHR12792">
    <property type="entry name" value="EXTRA SPINDLE POLES 1-RELATED"/>
    <property type="match status" value="1"/>
</dbReference>
<dbReference type="GO" id="GO:0051307">
    <property type="term" value="P:meiotic chromosome separation"/>
    <property type="evidence" value="ECO:0007669"/>
    <property type="project" value="TreeGrafter"/>
</dbReference>
<keyword evidence="3" id="KW-0378">Hydrolase</keyword>
<evidence type="ECO:0000256" key="5">
    <source>
        <dbReference type="SAM" id="MobiDB-lite"/>
    </source>
</evidence>
<evidence type="ECO:0000256" key="2">
    <source>
        <dbReference type="ARBA" id="ARBA00012489"/>
    </source>
</evidence>
<dbReference type="Proteomes" id="UP001165082">
    <property type="component" value="Unassembled WGS sequence"/>
</dbReference>
<comment type="caution">
    <text evidence="7">The sequence shown here is derived from an EMBL/GenBank/DDBJ whole genome shotgun (WGS) entry which is preliminary data.</text>
</comment>
<accession>A0A9W7DTY8</accession>
<name>A0A9W7DTY8_9STRA</name>
<dbReference type="InterPro" id="IPR005314">
    <property type="entry name" value="Peptidase_C50"/>
</dbReference>
<sequence length="1982" mass="213498">MAGSSGTPGKKGRTLSASDGVESIRTAQNCIKKALTYLSAGTPSDKENATPSKGGGAAMTPSKNRPTSKSLSTPVKAKLSKGRTNECSDLLCTAVHVLRCTIGQNPSVARSYESSMGNSSPLALEKICYHTLVACVDLISSLHQQNACGTPTTPQASVSSETAVGVVKACQVAMSTYEMLGLLVKNYVKGGAAAPENDTNIIALPSLSGDALVSHSHLTFAVPPLASESFTTGSGEFDKQLCKIVAGAAINAARCASELSLLVSMPSSPFEFGQTFDRELRLLSRDPFAGSTILYSVALTYIQAMGRQGQLKEAASYKERSHKFLWSFASRYDKMCSRRSSRSTPNKNLLIASEKMCLELRRRSVLMLVGSPLPKMGSSPPTMASHVEASCSASTRAVGNYMQRCNNVSPSHCFSPSSALPSFNGTIGCLVDSCVEGMTKGSPPSYAEYCAWRVVSSAPANLSSTLPFLSSIKRLDPSGYAAINLLSTIKGITSPSSTFDADSSFPDVSNLVDSLRSLCSKAEGKTNARNYRILSASKLSGFASNAISNPEATESGTKYMVAFLLKQIFAPLSKFSSSLAPHMDCLLKSAALFDLCSGVGPSDAPNALELAQQCMSAAFTTISTPGKLDTATTVNCGKGFAAIGRKRFESKNYVHSVLPILMSLHCFEKNPSSQQLHLRYAMLGSSLKHCNKFDYAAVAYGIAAKSAICSDRTEQELESLIAASLYASGDVEAGATGAIVTNLVNCAISSEGGSEPKQLPPSTEKILASSRVGAVHSAACTTEKLSIAKVFKAVMSHETTSATFQYAFNLSSCDILRQLGRMMSNPNSGTSNSMLARHVAEVYDAANSGDTLLQCNVQLVYARSMMVPLKQEEKKMRALFKLSRDATLKLKNLGVHEFSPLFVAAASILNAELGMNLQGEKSKVASYLNDALEFCKDNVSVCSRSSLSTVLTNLQNFFTFLRDTVRASQCAGLLSKCGSEPKQGVLEFISNAYLHAGMNDLAANIDVSGEVAEIVLKLREDGLDTIGDTIKELYEMLGGAEEAAMREGGEGLQWKVVLICAALSEAEEKRANPAEALFYTRKAIVACKSAIRGGAGRKWMGALVESLTKMGKLWGLLGDKRRAEGYLVAAGECLGLTMGIEDNIEVIDLEGGEDDGEDGGEGDETLSSFNYDVVRDRAESTSNDLLVEHVSKKMRLLAMPPEMTVDVAKKELKVDLLKEVKKMDIERNVEIVLGLLSQGDSLRRVCEGFDNGFVGKYNSAREVLDALLDDELGRQVEKAVATVGVRSLDAGQQTVRRFGDLKSQVDVRIARATEVVSGWGEEVETLYESVRGNEKGRGRERSTACYRLGRAKLKAGEAELVSLWRGEKLDERGDLWKARELFLEASKSCGPGTSSLGRKIYRSLALVAGPNGDFGGKALLGGVAALFNLHKSLGASVRMNVWYNLGGEDGEGGEGSDKEVRRVFGLLDDQELELKEGAQEMENLMLEYLPEDWNIVNVAVCPSGHILVGSLKREGGGVAGALRCVFEECEHGGKKTDDGGFLMRSFDTLDLLLEKSRRQLEGIDPAMAKKFGEKEKREWWRQREDIDNGLKRLMEDVQRGLVEVGKLEGLFLGGLGGVEKEQEEVVADDLSKKFEAACVIDLTSDSEDVEGGEELTEKDIKKMTVAVLKESILDMDEAASLKGLKKAGLQSLLREIVALRKGGTKVEKKVGESTSGKGATAAAWRGGGVEGKNTIILTLDERLQRLPWESMPMLEKLFVCRVPSLPFVLSPLIEKRGEMTKIRKKNCFYILDPEANLPTTKKTLNPVLESYAGQKGWGWKGYVGRIPDLNVLERLEKEDGLMIYCGHGGAECCFPRVEVEERLMNKRRGCKSSVFLFGCSSGRLSSGGGAKRGIGSAFKQMEYEPDGVATSYLGAGAPCVLGNLWDVSDRDIDRFCIEFMDKFFGGGKSVAQCVSESRGVCKMRYVVGAAVVVYGVPIVFEG</sequence>
<dbReference type="GO" id="GO:0004197">
    <property type="term" value="F:cysteine-type endopeptidase activity"/>
    <property type="evidence" value="ECO:0007669"/>
    <property type="project" value="InterPro"/>
</dbReference>
<dbReference type="EC" id="3.4.22.49" evidence="2"/>
<gene>
    <name evidence="7" type="ORF">TrRE_jg2368</name>
</gene>
<evidence type="ECO:0000259" key="6">
    <source>
        <dbReference type="PROSITE" id="PS51700"/>
    </source>
</evidence>
<dbReference type="GO" id="GO:0006508">
    <property type="term" value="P:proteolysis"/>
    <property type="evidence" value="ECO:0007669"/>
    <property type="project" value="InterPro"/>
</dbReference>
<dbReference type="GO" id="GO:0005737">
    <property type="term" value="C:cytoplasm"/>
    <property type="evidence" value="ECO:0007669"/>
    <property type="project" value="TreeGrafter"/>
</dbReference>
<organism evidence="7 8">
    <name type="scientific">Triparma retinervis</name>
    <dbReference type="NCBI Taxonomy" id="2557542"/>
    <lineage>
        <taxon>Eukaryota</taxon>
        <taxon>Sar</taxon>
        <taxon>Stramenopiles</taxon>
        <taxon>Ochrophyta</taxon>
        <taxon>Bolidophyceae</taxon>
        <taxon>Parmales</taxon>
        <taxon>Triparmaceae</taxon>
        <taxon>Triparma</taxon>
    </lineage>
</organism>
<feature type="domain" description="Peptidase C50" evidence="6">
    <location>
        <begin position="1784"/>
        <end position="1890"/>
    </location>
</feature>
<feature type="region of interest" description="Disordered" evidence="5">
    <location>
        <begin position="41"/>
        <end position="77"/>
    </location>
</feature>
<feature type="region of interest" description="Disordered" evidence="5">
    <location>
        <begin position="1"/>
        <end position="20"/>
    </location>
</feature>
<dbReference type="OrthoDB" id="10255632at2759"/>
<dbReference type="PANTHER" id="PTHR12792:SF0">
    <property type="entry name" value="SEPARIN"/>
    <property type="match status" value="1"/>
</dbReference>
<evidence type="ECO:0000313" key="8">
    <source>
        <dbReference type="Proteomes" id="UP001165082"/>
    </source>
</evidence>
<dbReference type="PROSITE" id="PS51700">
    <property type="entry name" value="SEPARIN"/>
    <property type="match status" value="1"/>
</dbReference>
<evidence type="ECO:0000256" key="3">
    <source>
        <dbReference type="ARBA" id="ARBA00022801"/>
    </source>
</evidence>
<dbReference type="EMBL" id="BRXZ01001953">
    <property type="protein sequence ID" value="GMH50638.1"/>
    <property type="molecule type" value="Genomic_DNA"/>
</dbReference>
<comment type="catalytic activity">
    <reaction evidence="1">
        <text>All bonds known to be hydrolyzed by this endopeptidase have arginine in P1 and an acidic residue in P4. P6 is often occupied by an acidic residue or by a hydroxy-amino-acid residue, the phosphorylation of which enhances cleavage.</text>
        <dbReference type="EC" id="3.4.22.49"/>
    </reaction>
</comment>
<dbReference type="GO" id="GO:0005634">
    <property type="term" value="C:nucleus"/>
    <property type="evidence" value="ECO:0007669"/>
    <property type="project" value="InterPro"/>
</dbReference>